<sequence length="31" mass="3496">NILKKIFSGDISVDEGCKQLEDKMNSVINEK</sequence>
<dbReference type="AlphaFoldDB" id="W1XS73"/>
<dbReference type="EMBL" id="AZMM01013231">
    <property type="protein sequence ID" value="ETJ32305.1"/>
    <property type="molecule type" value="Genomic_DNA"/>
</dbReference>
<comment type="caution">
    <text evidence="1">The sequence shown here is derived from an EMBL/GenBank/DDBJ whole genome shotgun (WGS) entry which is preliminary data.</text>
</comment>
<reference evidence="1" key="1">
    <citation type="submission" date="2013-12" db="EMBL/GenBank/DDBJ databases">
        <title>A Varibaculum cambriense genome reconstructed from a premature infant gut community with otherwise low bacterial novelty that shifts toward anaerobic metabolism during the third week of life.</title>
        <authorList>
            <person name="Brown C.T."/>
            <person name="Sharon I."/>
            <person name="Thomas B.C."/>
            <person name="Castelle C.J."/>
            <person name="Morowitz M.J."/>
            <person name="Banfield J.F."/>
        </authorList>
    </citation>
    <scope>NUCLEOTIDE SEQUENCE</scope>
</reference>
<name>W1XS73_9ZZZZ</name>
<evidence type="ECO:0000313" key="1">
    <source>
        <dbReference type="EMBL" id="ETJ32305.1"/>
    </source>
</evidence>
<accession>W1XS73</accession>
<organism evidence="1">
    <name type="scientific">human gut metagenome</name>
    <dbReference type="NCBI Taxonomy" id="408170"/>
    <lineage>
        <taxon>unclassified sequences</taxon>
        <taxon>metagenomes</taxon>
        <taxon>organismal metagenomes</taxon>
    </lineage>
</organism>
<feature type="non-terminal residue" evidence="1">
    <location>
        <position position="1"/>
    </location>
</feature>
<gene>
    <name evidence="1" type="ORF">Q604_UNBC13231G0001</name>
</gene>
<proteinExistence type="predicted"/>
<protein>
    <submittedName>
        <fullName evidence="1">Uncharacterized protein</fullName>
    </submittedName>
</protein>